<keyword evidence="2" id="KW-1185">Reference proteome</keyword>
<dbReference type="SUPFAM" id="SSF53335">
    <property type="entry name" value="S-adenosyl-L-methionine-dependent methyltransferases"/>
    <property type="match status" value="1"/>
</dbReference>
<keyword evidence="1" id="KW-0489">Methyltransferase</keyword>
<proteinExistence type="predicted"/>
<dbReference type="Pfam" id="PF13489">
    <property type="entry name" value="Methyltransf_23"/>
    <property type="match status" value="1"/>
</dbReference>
<dbReference type="Proteomes" id="UP001058860">
    <property type="component" value="Chromosome"/>
</dbReference>
<dbReference type="EMBL" id="CP088295">
    <property type="protein sequence ID" value="UUY02948.1"/>
    <property type="molecule type" value="Genomic_DNA"/>
</dbReference>
<keyword evidence="1" id="KW-0808">Transferase</keyword>
<evidence type="ECO:0000313" key="1">
    <source>
        <dbReference type="EMBL" id="UUY02948.1"/>
    </source>
</evidence>
<accession>A0ABY5PE93</accession>
<dbReference type="CDD" id="cd02440">
    <property type="entry name" value="AdoMet_MTases"/>
    <property type="match status" value="1"/>
</dbReference>
<sequence length="153" mass="16718">MLHENAANPDATIVGDLTDPSTLPAETFDCIICTQTLPVIWDVRSALASLHAALRPGGVLLVTVPGITRALTPDRDHWGDWWRFTSSSLRRLAADAFPGGDIEVVSYGNLLTATLFLQGFAAHEVAPRELDLHDPDFEVIVALRARRAERPPQ</sequence>
<protein>
    <submittedName>
        <fullName evidence="1">Class I SAM-dependent methyltransferase</fullName>
    </submittedName>
</protein>
<dbReference type="RefSeq" id="WP_353863469.1">
    <property type="nucleotide sequence ID" value="NZ_CP088295.1"/>
</dbReference>
<dbReference type="GO" id="GO:0008168">
    <property type="term" value="F:methyltransferase activity"/>
    <property type="evidence" value="ECO:0007669"/>
    <property type="project" value="UniProtKB-KW"/>
</dbReference>
<dbReference type="GO" id="GO:0032259">
    <property type="term" value="P:methylation"/>
    <property type="evidence" value="ECO:0007669"/>
    <property type="project" value="UniProtKB-KW"/>
</dbReference>
<gene>
    <name evidence="1" type="ORF">LRS13_20020</name>
</gene>
<dbReference type="InterPro" id="IPR029063">
    <property type="entry name" value="SAM-dependent_MTases_sf"/>
</dbReference>
<dbReference type="Gene3D" id="3.40.50.150">
    <property type="entry name" value="Vaccinia Virus protein VP39"/>
    <property type="match status" value="1"/>
</dbReference>
<organism evidence="1 2">
    <name type="scientific">Svornostia abyssi</name>
    <dbReference type="NCBI Taxonomy" id="2898438"/>
    <lineage>
        <taxon>Bacteria</taxon>
        <taxon>Bacillati</taxon>
        <taxon>Actinomycetota</taxon>
        <taxon>Thermoleophilia</taxon>
        <taxon>Solirubrobacterales</taxon>
        <taxon>Baekduiaceae</taxon>
        <taxon>Svornostia</taxon>
    </lineage>
</organism>
<reference evidence="2" key="1">
    <citation type="submission" date="2021-11" db="EMBL/GenBank/DDBJ databases">
        <title>Cultivation dependent microbiological survey of springs from the worlds oldest radium mine currently devoted to the extraction of radon-saturated water.</title>
        <authorList>
            <person name="Kapinusova G."/>
            <person name="Smrhova T."/>
            <person name="Strejcek M."/>
            <person name="Suman J."/>
            <person name="Jani K."/>
            <person name="Pajer P."/>
            <person name="Uhlik O."/>
        </authorList>
    </citation>
    <scope>NUCLEOTIDE SEQUENCE [LARGE SCALE GENOMIC DNA]</scope>
    <source>
        <strain evidence="2">J379</strain>
    </source>
</reference>
<name>A0ABY5PE93_9ACTN</name>
<evidence type="ECO:0000313" key="2">
    <source>
        <dbReference type="Proteomes" id="UP001058860"/>
    </source>
</evidence>